<gene>
    <name evidence="1" type="ORF">Nepgr_007323</name>
</gene>
<evidence type="ECO:0000313" key="1">
    <source>
        <dbReference type="EMBL" id="GMH05483.1"/>
    </source>
</evidence>
<protein>
    <submittedName>
        <fullName evidence="1">Uncharacterized protein</fullName>
    </submittedName>
</protein>
<proteinExistence type="predicted"/>
<organism evidence="1 2">
    <name type="scientific">Nepenthes gracilis</name>
    <name type="common">Slender pitcher plant</name>
    <dbReference type="NCBI Taxonomy" id="150966"/>
    <lineage>
        <taxon>Eukaryota</taxon>
        <taxon>Viridiplantae</taxon>
        <taxon>Streptophyta</taxon>
        <taxon>Embryophyta</taxon>
        <taxon>Tracheophyta</taxon>
        <taxon>Spermatophyta</taxon>
        <taxon>Magnoliopsida</taxon>
        <taxon>eudicotyledons</taxon>
        <taxon>Gunneridae</taxon>
        <taxon>Pentapetalae</taxon>
        <taxon>Caryophyllales</taxon>
        <taxon>Nepenthaceae</taxon>
        <taxon>Nepenthes</taxon>
    </lineage>
</organism>
<dbReference type="Proteomes" id="UP001279734">
    <property type="component" value="Unassembled WGS sequence"/>
</dbReference>
<dbReference type="AlphaFoldDB" id="A0AAD3S6U5"/>
<accession>A0AAD3S6U5</accession>
<evidence type="ECO:0000313" key="2">
    <source>
        <dbReference type="Proteomes" id="UP001279734"/>
    </source>
</evidence>
<reference evidence="1" key="1">
    <citation type="submission" date="2023-05" db="EMBL/GenBank/DDBJ databases">
        <title>Nepenthes gracilis genome sequencing.</title>
        <authorList>
            <person name="Fukushima K."/>
        </authorList>
    </citation>
    <scope>NUCLEOTIDE SEQUENCE</scope>
    <source>
        <strain evidence="1">SING2019-196</strain>
    </source>
</reference>
<name>A0AAD3S6U5_NEPGR</name>
<keyword evidence="2" id="KW-1185">Reference proteome</keyword>
<comment type="caution">
    <text evidence="1">The sequence shown here is derived from an EMBL/GenBank/DDBJ whole genome shotgun (WGS) entry which is preliminary data.</text>
</comment>
<dbReference type="EMBL" id="BSYO01000005">
    <property type="protein sequence ID" value="GMH05483.1"/>
    <property type="molecule type" value="Genomic_DNA"/>
</dbReference>
<sequence>MPGGLLLSLERPSLHLVGSSGALILSLSSHEDRKDQNHKQEIGIGRVYNSAGFFSDLYWIHFHRRRRRGAVEAAAHAVLIDWLELQLDQQLFEVAMTFSTDRNGCNQRSCFL</sequence>